<dbReference type="Gene3D" id="1.10.260.40">
    <property type="entry name" value="lambda repressor-like DNA-binding domains"/>
    <property type="match status" value="1"/>
</dbReference>
<dbReference type="SMART" id="SM00530">
    <property type="entry name" value="HTH_XRE"/>
    <property type="match status" value="1"/>
</dbReference>
<proteinExistence type="predicted"/>
<name>A0A316D2H1_9BACL</name>
<gene>
    <name evidence="2" type="ORF">C7459_12718</name>
</gene>
<feature type="domain" description="HTH cro/C1-type" evidence="1">
    <location>
        <begin position="11"/>
        <end position="65"/>
    </location>
</feature>
<dbReference type="AlphaFoldDB" id="A0A316D2H1"/>
<organism evidence="2 3">
    <name type="scientific">Tumebacillus permanentifrigoris</name>
    <dbReference type="NCBI Taxonomy" id="378543"/>
    <lineage>
        <taxon>Bacteria</taxon>
        <taxon>Bacillati</taxon>
        <taxon>Bacillota</taxon>
        <taxon>Bacilli</taxon>
        <taxon>Bacillales</taxon>
        <taxon>Alicyclobacillaceae</taxon>
        <taxon>Tumebacillus</taxon>
    </lineage>
</organism>
<reference evidence="2 3" key="1">
    <citation type="submission" date="2018-05" db="EMBL/GenBank/DDBJ databases">
        <title>Genomic Encyclopedia of Type Strains, Phase IV (KMG-IV): sequencing the most valuable type-strain genomes for metagenomic binning, comparative biology and taxonomic classification.</title>
        <authorList>
            <person name="Goeker M."/>
        </authorList>
    </citation>
    <scope>NUCLEOTIDE SEQUENCE [LARGE SCALE GENOMIC DNA]</scope>
    <source>
        <strain evidence="2 3">DSM 18773</strain>
    </source>
</reference>
<evidence type="ECO:0000313" key="2">
    <source>
        <dbReference type="EMBL" id="PWK05086.1"/>
    </source>
</evidence>
<comment type="caution">
    <text evidence="2">The sequence shown here is derived from an EMBL/GenBank/DDBJ whole genome shotgun (WGS) entry which is preliminary data.</text>
</comment>
<dbReference type="InterPro" id="IPR001387">
    <property type="entry name" value="Cro/C1-type_HTH"/>
</dbReference>
<keyword evidence="3" id="KW-1185">Reference proteome</keyword>
<dbReference type="CDD" id="cd00093">
    <property type="entry name" value="HTH_XRE"/>
    <property type="match status" value="1"/>
</dbReference>
<dbReference type="GO" id="GO:0003677">
    <property type="term" value="F:DNA binding"/>
    <property type="evidence" value="ECO:0007669"/>
    <property type="project" value="InterPro"/>
</dbReference>
<dbReference type="PROSITE" id="PS50943">
    <property type="entry name" value="HTH_CROC1"/>
    <property type="match status" value="1"/>
</dbReference>
<sequence>MSSVVNFGPTIKKIRNSLGETQRQFADRFGKVQSIVADWESGKKRPKHEDVLKIAELGNIDVSELYGSELEQETSVPDHFGEQEKASLSTLKRIRNQIAKGIVTDIPKERIPFVVDALDKEIRAIEDSTDEEK</sequence>
<dbReference type="SUPFAM" id="SSF47413">
    <property type="entry name" value="lambda repressor-like DNA-binding domains"/>
    <property type="match status" value="1"/>
</dbReference>
<dbReference type="RefSeq" id="WP_170119600.1">
    <property type="nucleotide sequence ID" value="NZ_QGGL01000027.1"/>
</dbReference>
<evidence type="ECO:0000313" key="3">
    <source>
        <dbReference type="Proteomes" id="UP000245634"/>
    </source>
</evidence>
<dbReference type="Pfam" id="PF01381">
    <property type="entry name" value="HTH_3"/>
    <property type="match status" value="1"/>
</dbReference>
<protein>
    <submittedName>
        <fullName evidence="2">Helix-turn-helix protein</fullName>
    </submittedName>
</protein>
<dbReference type="Proteomes" id="UP000245634">
    <property type="component" value="Unassembled WGS sequence"/>
</dbReference>
<evidence type="ECO:0000259" key="1">
    <source>
        <dbReference type="PROSITE" id="PS50943"/>
    </source>
</evidence>
<accession>A0A316D2H1</accession>
<dbReference type="InterPro" id="IPR010982">
    <property type="entry name" value="Lambda_DNA-bd_dom_sf"/>
</dbReference>
<dbReference type="EMBL" id="QGGL01000027">
    <property type="protein sequence ID" value="PWK05086.1"/>
    <property type="molecule type" value="Genomic_DNA"/>
</dbReference>